<gene>
    <name evidence="2" type="ORF">DNQ45_23240</name>
</gene>
<name>A0A2W6P8J8_ECOLX</name>
<dbReference type="Pfam" id="PF13672">
    <property type="entry name" value="PP2C_2"/>
    <property type="match status" value="1"/>
</dbReference>
<feature type="domain" description="PPM-type phosphatase" evidence="1">
    <location>
        <begin position="11"/>
        <end position="222"/>
    </location>
</feature>
<comment type="caution">
    <text evidence="2">The sequence shown here is derived from an EMBL/GenBank/DDBJ whole genome shotgun (WGS) entry which is preliminary data.</text>
</comment>
<dbReference type="InterPro" id="IPR036457">
    <property type="entry name" value="PPM-type-like_dom_sf"/>
</dbReference>
<evidence type="ECO:0000259" key="1">
    <source>
        <dbReference type="Pfam" id="PF13672"/>
    </source>
</evidence>
<evidence type="ECO:0000313" key="3">
    <source>
        <dbReference type="Proteomes" id="UP000249482"/>
    </source>
</evidence>
<protein>
    <submittedName>
        <fullName evidence="2">Protein phosphatase 2C domain-containing protein</fullName>
    </submittedName>
</protein>
<dbReference type="EMBL" id="QKWZ01000729">
    <property type="protein sequence ID" value="PZT64335.1"/>
    <property type="molecule type" value="Genomic_DNA"/>
</dbReference>
<proteinExistence type="predicted"/>
<evidence type="ECO:0000313" key="2">
    <source>
        <dbReference type="EMBL" id="PZT64335.1"/>
    </source>
</evidence>
<dbReference type="InterPro" id="IPR001932">
    <property type="entry name" value="PPM-type_phosphatase-like_dom"/>
</dbReference>
<accession>A0A2W6P8J8</accession>
<organism evidence="2 3">
    <name type="scientific">Escherichia coli</name>
    <dbReference type="NCBI Taxonomy" id="562"/>
    <lineage>
        <taxon>Bacteria</taxon>
        <taxon>Pseudomonadati</taxon>
        <taxon>Pseudomonadota</taxon>
        <taxon>Gammaproteobacteria</taxon>
        <taxon>Enterobacterales</taxon>
        <taxon>Enterobacteriaceae</taxon>
        <taxon>Escherichia</taxon>
    </lineage>
</organism>
<dbReference type="SUPFAM" id="SSF81606">
    <property type="entry name" value="PP2C-like"/>
    <property type="match status" value="1"/>
</dbReference>
<dbReference type="Gene3D" id="3.60.40.10">
    <property type="entry name" value="PPM-type phosphatase domain"/>
    <property type="match status" value="1"/>
</dbReference>
<reference evidence="2 3" key="1">
    <citation type="submission" date="2018-06" db="EMBL/GenBank/DDBJ databases">
        <title>Draft genome sequence of mcr-1-harboring Escherichia coli isolated from wound infection of a hospitalized patient, in Bolivia.</title>
        <authorList>
            <person name="Munoz M.E."/>
            <person name="Moura Q."/>
            <person name="Ventura P.R.M."/>
            <person name="Bustos L.R."/>
            <person name="Ovando B.G."/>
            <person name="Terrazas D.I.V."/>
            <person name="Yarhui N.B."/>
            <person name="Cerdeira L."/>
            <person name="Lincopan N."/>
        </authorList>
    </citation>
    <scope>NUCLEOTIDE SEQUENCE [LARGE SCALE GENOMIC DNA]</scope>
    <source>
        <strain evidence="2 3">EcMLT</strain>
    </source>
</reference>
<dbReference type="AlphaFoldDB" id="A0A2W6P8J8"/>
<dbReference type="Proteomes" id="UP000249482">
    <property type="component" value="Unassembled WGS sequence"/>
</dbReference>
<sequence>MSWRLVYASAVGTSHISADLPCQDACQMQVAWLNDQQPLLVMFLADGAGSVSQGGEGAKLAVDEAMAFMVQKVQDGELGLNDVLATNMVLTIRQRLFAEAEAKALAVRDFACTFLGLISSANGTLIMQIGDGGVVVDFGRGLELPLTPMVGEYANMTHFISDEDAVSRLETFTSTERAHKVAAFTDGIQRLALNMLDNYNSPHVPFFTPFFIGLAAATQEQLDLLPKLLKQFLSSPAVNERTDDDKTLALALWLP</sequence>